<keyword evidence="1" id="KW-0812">Transmembrane</keyword>
<protein>
    <submittedName>
        <fullName evidence="2">DUF2865 domain-containing protein</fullName>
    </submittedName>
</protein>
<reference evidence="2 3" key="1">
    <citation type="submission" date="2019-09" db="EMBL/GenBank/DDBJ databases">
        <title>Isolation and complete genome sequencing of Methylocystis species.</title>
        <authorList>
            <person name="Rumah B.L."/>
            <person name="Stead C.E."/>
            <person name="Stevens B.C."/>
            <person name="Minton N.P."/>
            <person name="Grosse-Honebrink A."/>
            <person name="Zhang Y."/>
        </authorList>
    </citation>
    <scope>NUCLEOTIDE SEQUENCE [LARGE SCALE GENOMIC DNA]</scope>
    <source>
        <strain evidence="2 3">BRCS2</strain>
    </source>
</reference>
<sequence length="326" mass="34834">MSPSHQTAASRNARFARARSAISLGAAFALFCAVFTGYDLRASRAAGGLIDELFGPSAQPHKLYYDGYAPRSEVSPREGGRRARHARKARAHYAQARRQLVERRKFALARRAAPVEQRRGGAVEALSPTRNASFKVAASSGAVGGVSRRAVCVRACDGYYFPALAVSRASQLAAQQASCEKLCPGAQSTLFVFPEGSDKVDEAKAAKSGETYAALLARLDLNDSRAKSCSCQTEATAAAATRALLTDSTLRPGDSVVTPQGVRIVRRGSRFPFKETDFLSLAESGNVPLSNKSALYAIEKALKTPQGRLAVMNGERRHGGRPKSTL</sequence>
<keyword evidence="1" id="KW-1133">Transmembrane helix</keyword>
<keyword evidence="1" id="KW-0472">Membrane</keyword>
<name>A0A6B8M9Z9_9HYPH</name>
<organism evidence="2 3">
    <name type="scientific">Methylocystis parvus</name>
    <dbReference type="NCBI Taxonomy" id="134"/>
    <lineage>
        <taxon>Bacteria</taxon>
        <taxon>Pseudomonadati</taxon>
        <taxon>Pseudomonadota</taxon>
        <taxon>Alphaproteobacteria</taxon>
        <taxon>Hyphomicrobiales</taxon>
        <taxon>Methylocystaceae</taxon>
        <taxon>Methylocystis</taxon>
    </lineage>
</organism>
<feature type="transmembrane region" description="Helical" evidence="1">
    <location>
        <begin position="21"/>
        <end position="38"/>
    </location>
</feature>
<dbReference type="EMBL" id="CP044331">
    <property type="protein sequence ID" value="QGM99255.1"/>
    <property type="molecule type" value="Genomic_DNA"/>
</dbReference>
<dbReference type="RefSeq" id="WP_026016105.1">
    <property type="nucleotide sequence ID" value="NZ_CP044331.1"/>
</dbReference>
<gene>
    <name evidence="2" type="ORF">F7D14_18375</name>
</gene>
<dbReference type="KEGG" id="mpar:F7D14_18375"/>
<accession>A0A6B8M9Z9</accession>
<dbReference type="Proteomes" id="UP000422569">
    <property type="component" value="Chromosome"/>
</dbReference>
<proteinExistence type="predicted"/>
<evidence type="ECO:0000256" key="1">
    <source>
        <dbReference type="SAM" id="Phobius"/>
    </source>
</evidence>
<dbReference type="Pfam" id="PF11064">
    <property type="entry name" value="DUF2865"/>
    <property type="match status" value="1"/>
</dbReference>
<keyword evidence="3" id="KW-1185">Reference proteome</keyword>
<evidence type="ECO:0000313" key="3">
    <source>
        <dbReference type="Proteomes" id="UP000422569"/>
    </source>
</evidence>
<dbReference type="AlphaFoldDB" id="A0A6B8M9Z9"/>
<dbReference type="InterPro" id="IPR021293">
    <property type="entry name" value="DUF2865"/>
</dbReference>
<evidence type="ECO:0000313" key="2">
    <source>
        <dbReference type="EMBL" id="QGM99255.1"/>
    </source>
</evidence>